<keyword evidence="7" id="KW-1185">Reference proteome</keyword>
<dbReference type="RefSeq" id="WP_210088088.1">
    <property type="nucleotide sequence ID" value="NZ_JAGGKG010000003.1"/>
</dbReference>
<evidence type="ECO:0000256" key="2">
    <source>
        <dbReference type="ARBA" id="ARBA00008520"/>
    </source>
</evidence>
<accession>A0ABS4FPB4</accession>
<feature type="signal peptide" evidence="5">
    <location>
        <begin position="1"/>
        <end position="25"/>
    </location>
</feature>
<name>A0ABS4FPB4_9BACL</name>
<dbReference type="Proteomes" id="UP001519272">
    <property type="component" value="Unassembled WGS sequence"/>
</dbReference>
<dbReference type="Gene3D" id="3.40.190.10">
    <property type="entry name" value="Periplasmic binding protein-like II"/>
    <property type="match status" value="1"/>
</dbReference>
<dbReference type="InterPro" id="IPR050490">
    <property type="entry name" value="Bact_solute-bd_prot1"/>
</dbReference>
<dbReference type="PROSITE" id="PS51257">
    <property type="entry name" value="PROKAR_LIPOPROTEIN"/>
    <property type="match status" value="1"/>
</dbReference>
<comment type="subcellular location">
    <subcellularLocation>
        <location evidence="1">Cell envelope</location>
    </subcellularLocation>
</comment>
<reference evidence="6 7" key="1">
    <citation type="submission" date="2021-03" db="EMBL/GenBank/DDBJ databases">
        <title>Genomic Encyclopedia of Type Strains, Phase IV (KMG-IV): sequencing the most valuable type-strain genomes for metagenomic binning, comparative biology and taxonomic classification.</title>
        <authorList>
            <person name="Goeker M."/>
        </authorList>
    </citation>
    <scope>NUCLEOTIDE SEQUENCE [LARGE SCALE GENOMIC DNA]</scope>
    <source>
        <strain evidence="6 7">DSM 14349</strain>
    </source>
</reference>
<evidence type="ECO:0000256" key="4">
    <source>
        <dbReference type="ARBA" id="ARBA00022729"/>
    </source>
</evidence>
<dbReference type="PANTHER" id="PTHR43649">
    <property type="entry name" value="ARABINOSE-BINDING PROTEIN-RELATED"/>
    <property type="match status" value="1"/>
</dbReference>
<feature type="chain" id="PRO_5045520907" evidence="5">
    <location>
        <begin position="26"/>
        <end position="497"/>
    </location>
</feature>
<gene>
    <name evidence="6" type="ORF">J2Z32_001039</name>
</gene>
<protein>
    <submittedName>
        <fullName evidence="6">Multiple sugar transport system substrate-binding protein</fullName>
    </submittedName>
</protein>
<proteinExistence type="inferred from homology"/>
<keyword evidence="4 5" id="KW-0732">Signal</keyword>
<dbReference type="SUPFAM" id="SSF53850">
    <property type="entry name" value="Periplasmic binding protein-like II"/>
    <property type="match status" value="1"/>
</dbReference>
<dbReference type="PANTHER" id="PTHR43649:SF31">
    <property type="entry name" value="SN-GLYCEROL-3-PHOSPHATE-BINDING PERIPLASMIC PROTEIN UGPB"/>
    <property type="match status" value="1"/>
</dbReference>
<evidence type="ECO:0000313" key="7">
    <source>
        <dbReference type="Proteomes" id="UP001519272"/>
    </source>
</evidence>
<organism evidence="6 7">
    <name type="scientific">Paenibacillus turicensis</name>
    <dbReference type="NCBI Taxonomy" id="160487"/>
    <lineage>
        <taxon>Bacteria</taxon>
        <taxon>Bacillati</taxon>
        <taxon>Bacillota</taxon>
        <taxon>Bacilli</taxon>
        <taxon>Bacillales</taxon>
        <taxon>Paenibacillaceae</taxon>
        <taxon>Paenibacillus</taxon>
    </lineage>
</organism>
<dbReference type="Pfam" id="PF13416">
    <property type="entry name" value="SBP_bac_8"/>
    <property type="match status" value="1"/>
</dbReference>
<dbReference type="EMBL" id="JAGGKG010000003">
    <property type="protein sequence ID" value="MBP1904422.1"/>
    <property type="molecule type" value="Genomic_DNA"/>
</dbReference>
<evidence type="ECO:0000256" key="1">
    <source>
        <dbReference type="ARBA" id="ARBA00004196"/>
    </source>
</evidence>
<comment type="similarity">
    <text evidence="2">Belongs to the bacterial solute-binding protein 1 family.</text>
</comment>
<evidence type="ECO:0000313" key="6">
    <source>
        <dbReference type="EMBL" id="MBP1904422.1"/>
    </source>
</evidence>
<dbReference type="InterPro" id="IPR006059">
    <property type="entry name" value="SBP"/>
</dbReference>
<evidence type="ECO:0000256" key="3">
    <source>
        <dbReference type="ARBA" id="ARBA00022448"/>
    </source>
</evidence>
<comment type="caution">
    <text evidence="6">The sequence shown here is derived from an EMBL/GenBank/DDBJ whole genome shotgun (WGS) entry which is preliminary data.</text>
</comment>
<sequence>MTKKNKFKKLLIATVVATMALGLLAGCTSKTSKNENEQKVVRIGMLYGSSDDSYFRQQYTDLFEYSNKNVTFEIVPAIDYSSYQFSESKQREMPDEFESIKKLMTGDNPVDIVIADTGTLKKLVQENMLKQLDPLMQEDKFDTSDIVPAVLGGLQDVGEGKLYGLTPSFSSSALYYNKKVFADAGIEVPKDNMTWDEVFATATRLAKGEGKERTFGFSFSSYAGDAYWSMQNIYMNTLQLKTFDDKAETMTVNSPQWKKSWESIAKLIKDKIVPTDQDIVYDDRNWTPISNDLFLQGRLGMMIGDSNYINQIENANKNAVGEIKDFKAVDWDVVTVPVHAEKPDIGSSVYLSNIFAINNSAPNAETAWEFIKFVNGEDFAKLRSRSGSSYEMVSRKSFIKPKQGLDYNIEAFFKLKPLPPTNSALDKLYVEKPGLNQVNNGNKYFQQVVENKLSVEEALKKWTEDGNKMLIELKNNPKVQFQEDGTPYVPSEEGIAR</sequence>
<keyword evidence="6" id="KW-0762">Sugar transport</keyword>
<keyword evidence="3" id="KW-0813">Transport</keyword>
<evidence type="ECO:0000256" key="5">
    <source>
        <dbReference type="SAM" id="SignalP"/>
    </source>
</evidence>